<dbReference type="Gene3D" id="1.20.1250.20">
    <property type="entry name" value="MFS general substrate transporter like domains"/>
    <property type="match status" value="2"/>
</dbReference>
<dbReference type="CDD" id="cd17324">
    <property type="entry name" value="MFS_NepI_like"/>
    <property type="match status" value="1"/>
</dbReference>
<feature type="transmembrane region" description="Helical" evidence="6">
    <location>
        <begin position="282"/>
        <end position="304"/>
    </location>
</feature>
<dbReference type="PROSITE" id="PS50850">
    <property type="entry name" value="MFS"/>
    <property type="match status" value="1"/>
</dbReference>
<gene>
    <name evidence="8" type="primary">ydhP_2</name>
    <name evidence="8" type="ORF">NCTC13038_02338</name>
</gene>
<dbReference type="SUPFAM" id="SSF103473">
    <property type="entry name" value="MFS general substrate transporter"/>
    <property type="match status" value="1"/>
</dbReference>
<dbReference type="Proteomes" id="UP000332594">
    <property type="component" value="Unassembled WGS sequence"/>
</dbReference>
<feature type="transmembrane region" description="Helical" evidence="6">
    <location>
        <begin position="238"/>
        <end position="270"/>
    </location>
</feature>
<keyword evidence="5 6" id="KW-0472">Membrane</keyword>
<dbReference type="InterPro" id="IPR036259">
    <property type="entry name" value="MFS_trans_sf"/>
</dbReference>
<evidence type="ECO:0000259" key="7">
    <source>
        <dbReference type="PROSITE" id="PS50850"/>
    </source>
</evidence>
<feature type="transmembrane region" description="Helical" evidence="6">
    <location>
        <begin position="115"/>
        <end position="136"/>
    </location>
</feature>
<comment type="subcellular location">
    <subcellularLocation>
        <location evidence="1">Cell membrane</location>
        <topology evidence="1">Multi-pass membrane protein</topology>
    </subcellularLocation>
</comment>
<evidence type="ECO:0000256" key="2">
    <source>
        <dbReference type="ARBA" id="ARBA00022475"/>
    </source>
</evidence>
<feature type="transmembrane region" description="Helical" evidence="6">
    <location>
        <begin position="347"/>
        <end position="370"/>
    </location>
</feature>
<dbReference type="GO" id="GO:0005886">
    <property type="term" value="C:plasma membrane"/>
    <property type="evidence" value="ECO:0007669"/>
    <property type="project" value="UniProtKB-SubCell"/>
</dbReference>
<dbReference type="AlphaFoldDB" id="A0A485BED6"/>
<evidence type="ECO:0000313" key="9">
    <source>
        <dbReference type="Proteomes" id="UP000332594"/>
    </source>
</evidence>
<feature type="transmembrane region" description="Helical" evidence="6">
    <location>
        <begin position="12"/>
        <end position="37"/>
    </location>
</feature>
<evidence type="ECO:0000313" key="8">
    <source>
        <dbReference type="EMBL" id="VFS71474.1"/>
    </source>
</evidence>
<evidence type="ECO:0000256" key="6">
    <source>
        <dbReference type="SAM" id="Phobius"/>
    </source>
</evidence>
<feature type="domain" description="Major facilitator superfamily (MFS) profile" evidence="7">
    <location>
        <begin position="20"/>
        <end position="403"/>
    </location>
</feature>
<dbReference type="PANTHER" id="PTHR43124">
    <property type="entry name" value="PURINE EFFLUX PUMP PBUE"/>
    <property type="match status" value="1"/>
</dbReference>
<keyword evidence="4 6" id="KW-1133">Transmembrane helix</keyword>
<protein>
    <submittedName>
        <fullName evidence="8">Inner membrane transport protein ydhP</fullName>
    </submittedName>
</protein>
<dbReference type="Pfam" id="PF07690">
    <property type="entry name" value="MFS_1"/>
    <property type="match status" value="1"/>
</dbReference>
<evidence type="ECO:0000256" key="3">
    <source>
        <dbReference type="ARBA" id="ARBA00022692"/>
    </source>
</evidence>
<accession>A0A485BED6</accession>
<feature type="transmembrane region" description="Helical" evidence="6">
    <location>
        <begin position="376"/>
        <end position="397"/>
    </location>
</feature>
<proteinExistence type="predicted"/>
<feature type="transmembrane region" description="Helical" evidence="6">
    <location>
        <begin position="310"/>
        <end position="335"/>
    </location>
</feature>
<evidence type="ECO:0000256" key="4">
    <source>
        <dbReference type="ARBA" id="ARBA00022989"/>
    </source>
</evidence>
<keyword evidence="2" id="KW-1003">Cell membrane</keyword>
<dbReference type="PANTHER" id="PTHR43124:SF3">
    <property type="entry name" value="CHLORAMPHENICOL EFFLUX PUMP RV0191"/>
    <property type="match status" value="1"/>
</dbReference>
<dbReference type="InterPro" id="IPR020846">
    <property type="entry name" value="MFS_dom"/>
</dbReference>
<sequence>MCTPIKVNASLLLEAFMPLVIYIFTISAFALGLAEFVPIGLTNVMAHGLGVSVEQSGGAVTTYALGATVAAPILTALTASWSRKNVMLATAVVFTLGSVVAAFAGNLAWLLSARFVAGLGHGLFLAVASSTAARLAGPQKAGGAVAVVFGGFTLAMAIGVPLSTVLAEHVSWRYVMAAIGLFGAIGFFGLLFGMKNALATAKNDRGATVFASLAALVNPVLLSGALVTALAYGGSFTAYTYIAPVLTSLTGVTTATISLFLLIYGVMAALGNILGGKMTDTLGVNWASGCIVLGIVIVTAGVWLFSSSPWIMGVLIALLGMLTFAAVPALHARLIGVAQLHAPHAHGVAAGLNIAGFNSGIALGSVLGGVTIARVGISYVGIAGAMLSLLGLGLLLWQISRRRLGGSARDAVA</sequence>
<evidence type="ECO:0000256" key="5">
    <source>
        <dbReference type="ARBA" id="ARBA00023136"/>
    </source>
</evidence>
<reference evidence="8 9" key="1">
    <citation type="submission" date="2019-03" db="EMBL/GenBank/DDBJ databases">
        <authorList>
            <consortium name="Pathogen Informatics"/>
        </authorList>
    </citation>
    <scope>NUCLEOTIDE SEQUENCE [LARGE SCALE GENOMIC DNA]</scope>
    <source>
        <strain evidence="8 9">NCTC13038</strain>
    </source>
</reference>
<feature type="transmembrane region" description="Helical" evidence="6">
    <location>
        <begin position="206"/>
        <end position="232"/>
    </location>
</feature>
<evidence type="ECO:0000256" key="1">
    <source>
        <dbReference type="ARBA" id="ARBA00004651"/>
    </source>
</evidence>
<organism evidence="8 9">
    <name type="scientific">Raoultella terrigena</name>
    <name type="common">Klebsiella terrigena</name>
    <dbReference type="NCBI Taxonomy" id="577"/>
    <lineage>
        <taxon>Bacteria</taxon>
        <taxon>Pseudomonadati</taxon>
        <taxon>Pseudomonadota</taxon>
        <taxon>Gammaproteobacteria</taxon>
        <taxon>Enterobacterales</taxon>
        <taxon>Enterobacteriaceae</taxon>
        <taxon>Klebsiella/Raoultella group</taxon>
        <taxon>Raoultella</taxon>
    </lineage>
</organism>
<dbReference type="EMBL" id="CAADJG010000002">
    <property type="protein sequence ID" value="VFS71474.1"/>
    <property type="molecule type" value="Genomic_DNA"/>
</dbReference>
<feature type="transmembrane region" description="Helical" evidence="6">
    <location>
        <begin position="174"/>
        <end position="194"/>
    </location>
</feature>
<dbReference type="GO" id="GO:0022857">
    <property type="term" value="F:transmembrane transporter activity"/>
    <property type="evidence" value="ECO:0007669"/>
    <property type="project" value="InterPro"/>
</dbReference>
<name>A0A485BED6_RAOTE</name>
<feature type="transmembrane region" description="Helical" evidence="6">
    <location>
        <begin position="143"/>
        <end position="162"/>
    </location>
</feature>
<feature type="transmembrane region" description="Helical" evidence="6">
    <location>
        <begin position="86"/>
        <end position="109"/>
    </location>
</feature>
<keyword evidence="3 6" id="KW-0812">Transmembrane</keyword>
<dbReference type="InterPro" id="IPR011701">
    <property type="entry name" value="MFS"/>
</dbReference>
<feature type="transmembrane region" description="Helical" evidence="6">
    <location>
        <begin position="57"/>
        <end position="79"/>
    </location>
</feature>
<dbReference type="InterPro" id="IPR050189">
    <property type="entry name" value="MFS_Efflux_Transporters"/>
</dbReference>